<evidence type="ECO:0000313" key="2">
    <source>
        <dbReference type="EMBL" id="MFN2974309.1"/>
    </source>
</evidence>
<gene>
    <name evidence="2" type="ORF">ACK2TP_00895</name>
</gene>
<feature type="transmembrane region" description="Helical" evidence="1">
    <location>
        <begin position="40"/>
        <end position="60"/>
    </location>
</feature>
<protein>
    <submittedName>
        <fullName evidence="2">CDP-alcohol phosphatidyltransferase family protein</fullName>
    </submittedName>
</protein>
<dbReference type="InterPro" id="IPR043130">
    <property type="entry name" value="CDP-OH_PTrfase_TM_dom"/>
</dbReference>
<reference evidence="2 3" key="1">
    <citation type="submission" date="2024-12" db="EMBL/GenBank/DDBJ databases">
        <authorList>
            <person name="Lee Y."/>
        </authorList>
    </citation>
    <scope>NUCLEOTIDE SEQUENCE [LARGE SCALE GENOMIC DNA]</scope>
    <source>
        <strain evidence="2 3">03SUJ4</strain>
    </source>
</reference>
<evidence type="ECO:0000256" key="1">
    <source>
        <dbReference type="SAM" id="Phobius"/>
    </source>
</evidence>
<dbReference type="Proteomes" id="UP001634747">
    <property type="component" value="Unassembled WGS sequence"/>
</dbReference>
<evidence type="ECO:0000313" key="3">
    <source>
        <dbReference type="Proteomes" id="UP001634747"/>
    </source>
</evidence>
<keyword evidence="1" id="KW-0812">Transmembrane</keyword>
<comment type="caution">
    <text evidence="2">The sequence shown here is derived from an EMBL/GenBank/DDBJ whole genome shotgun (WGS) entry which is preliminary data.</text>
</comment>
<proteinExistence type="predicted"/>
<dbReference type="Gene3D" id="1.20.120.1760">
    <property type="match status" value="1"/>
</dbReference>
<dbReference type="EMBL" id="JBJYXY010000001">
    <property type="protein sequence ID" value="MFN2974309.1"/>
    <property type="molecule type" value="Genomic_DNA"/>
</dbReference>
<dbReference type="InterPro" id="IPR000462">
    <property type="entry name" value="CDP-OH_P_trans"/>
</dbReference>
<keyword evidence="1" id="KW-0472">Membrane</keyword>
<dbReference type="Pfam" id="PF01066">
    <property type="entry name" value="CDP-OH_P_transf"/>
    <property type="match status" value="1"/>
</dbReference>
<organism evidence="2 3">
    <name type="scientific">Terriglobus aquaticus</name>
    <dbReference type="NCBI Taxonomy" id="940139"/>
    <lineage>
        <taxon>Bacteria</taxon>
        <taxon>Pseudomonadati</taxon>
        <taxon>Acidobacteriota</taxon>
        <taxon>Terriglobia</taxon>
        <taxon>Terriglobales</taxon>
        <taxon>Acidobacteriaceae</taxon>
        <taxon>Terriglobus</taxon>
    </lineage>
</organism>
<feature type="transmembrane region" description="Helical" evidence="1">
    <location>
        <begin position="131"/>
        <end position="150"/>
    </location>
</feature>
<feature type="transmembrane region" description="Helical" evidence="1">
    <location>
        <begin position="156"/>
        <end position="178"/>
    </location>
</feature>
<name>A0ABW9KFH1_9BACT</name>
<sequence length="202" mass="22001">MNRTTAPRQSLRALPWSLVVLRLALAPGIVWAAASGRPDAVLSVCVLIALLSDIYDGVIARRLGCDTPAIRVADSLVDTVFYLGVLAALWLRKAAVVRREWPLLAILLTLECVRYVVDLRKFGKSSSYHSYLAKTWGLVMAISLILVFAFSRGGLLLGIALVLGILCDVEGLAMSAILPQWQHDVKTIPRALALRRAMLAGK</sequence>
<accession>A0ABW9KFH1</accession>
<keyword evidence="3" id="KW-1185">Reference proteome</keyword>
<keyword evidence="1" id="KW-1133">Transmembrane helix</keyword>
<feature type="transmembrane region" description="Helical" evidence="1">
    <location>
        <begin position="12"/>
        <end position="34"/>
    </location>
</feature>
<feature type="transmembrane region" description="Helical" evidence="1">
    <location>
        <begin position="72"/>
        <end position="91"/>
    </location>
</feature>
<dbReference type="RefSeq" id="WP_263414124.1">
    <property type="nucleotide sequence ID" value="NZ_BAABBH010000001.1"/>
</dbReference>